<protein>
    <submittedName>
        <fullName evidence="1">DUF3352 domain-containing protein</fullName>
    </submittedName>
</protein>
<dbReference type="OrthoDB" id="5241887at2"/>
<evidence type="ECO:0000313" key="2">
    <source>
        <dbReference type="Proteomes" id="UP000307808"/>
    </source>
</evidence>
<accession>A0A4U2YVJ1</accession>
<proteinExistence type="predicted"/>
<dbReference type="InterPro" id="IPR021787">
    <property type="entry name" value="DUF3352"/>
</dbReference>
<comment type="caution">
    <text evidence="1">The sequence shown here is derived from an EMBL/GenBank/DDBJ whole genome shotgun (WGS) entry which is preliminary data.</text>
</comment>
<organism evidence="1 2">
    <name type="scientific">Nocardioides jishulii</name>
    <dbReference type="NCBI Taxonomy" id="2575440"/>
    <lineage>
        <taxon>Bacteria</taxon>
        <taxon>Bacillati</taxon>
        <taxon>Actinomycetota</taxon>
        <taxon>Actinomycetes</taxon>
        <taxon>Propionibacteriales</taxon>
        <taxon>Nocardioidaceae</taxon>
        <taxon>Nocardioides</taxon>
    </lineage>
</organism>
<dbReference type="Pfam" id="PF11832">
    <property type="entry name" value="DUF3352"/>
    <property type="match status" value="1"/>
</dbReference>
<evidence type="ECO:0000313" key="1">
    <source>
        <dbReference type="EMBL" id="TKI64151.1"/>
    </source>
</evidence>
<dbReference type="EMBL" id="SZPY01000001">
    <property type="protein sequence ID" value="TKI64151.1"/>
    <property type="molecule type" value="Genomic_DNA"/>
</dbReference>
<sequence length="505" mass="52321">MPGTTAPAAPRTPMTKKSLMITASSVVGVAALTVGGFAATSFLSGGGAQPEDVLPANTLAFVKVDMDPAAGQKVNLYKLSKKFEDVEVSSEDSIKDDLLEPLFADSLDGIDYDKDIKPWLGDRAALAAIPDGQDSVTPVMVVEFTDEEKMQAGLEKVEASAASDLETDPPSAEEIDDVAWAVSGDYVVIAEDQKIADEVAGTEQVLAADADYQGDIEALGGDQIVTAWADVEATYDAMPEDVTADLLDLYDVDTDAADPIKFEPTGSLVMGINAQSDHIEFVTKALDLSTGIEQPASVPGTGLVNEFPADTVAAVSVSGLGEAAVSLYDSLAESGAVTDEMLAEAEGRLDLDLPDDLRAILGTDLAAGATMSPGDPEDLTVFGKVRTADAARVLSLIETLVGETGAAADDVYAEARADHYVAGSSADALALAEAGGLGGNERFRKVVADASTASAVGFVDIGRLFDELVTAEEDPDRGFAPLDAFGFSVSGDAESSTFTARLSLR</sequence>
<keyword evidence="2" id="KW-1185">Reference proteome</keyword>
<name>A0A4U2YVJ1_9ACTN</name>
<dbReference type="Proteomes" id="UP000307808">
    <property type="component" value="Unassembled WGS sequence"/>
</dbReference>
<gene>
    <name evidence="1" type="ORF">FC770_03010</name>
</gene>
<reference evidence="1 2" key="1">
    <citation type="submission" date="2019-04" db="EMBL/GenBank/DDBJ databases">
        <authorList>
            <person name="Dong K."/>
        </authorList>
    </citation>
    <scope>NUCLEOTIDE SEQUENCE [LARGE SCALE GENOMIC DNA]</scope>
    <source>
        <strain evidence="2">dk3543</strain>
    </source>
</reference>
<dbReference type="AlphaFoldDB" id="A0A4U2YVJ1"/>